<protein>
    <submittedName>
        <fullName evidence="9">Cyclic AMP-responsive element-binding protein 3-like protein 3</fullName>
    </submittedName>
</protein>
<dbReference type="SMART" id="SM00338">
    <property type="entry name" value="BRLZ"/>
    <property type="match status" value="1"/>
</dbReference>
<organism evidence="9 10">
    <name type="scientific">Trichinella zimbabwensis</name>
    <dbReference type="NCBI Taxonomy" id="268475"/>
    <lineage>
        <taxon>Eukaryota</taxon>
        <taxon>Metazoa</taxon>
        <taxon>Ecdysozoa</taxon>
        <taxon>Nematoda</taxon>
        <taxon>Enoplea</taxon>
        <taxon>Dorylaimia</taxon>
        <taxon>Trichinellida</taxon>
        <taxon>Trichinellidae</taxon>
        <taxon>Trichinella</taxon>
    </lineage>
</organism>
<comment type="subcellular location">
    <subcellularLocation>
        <location evidence="1">Nucleus</location>
    </subcellularLocation>
</comment>
<evidence type="ECO:0000259" key="8">
    <source>
        <dbReference type="PROSITE" id="PS50217"/>
    </source>
</evidence>
<keyword evidence="3" id="KW-0238">DNA-binding</keyword>
<dbReference type="SUPFAM" id="SSF57959">
    <property type="entry name" value="Leucine zipper domain"/>
    <property type="match status" value="1"/>
</dbReference>
<feature type="non-terminal residue" evidence="9">
    <location>
        <position position="1"/>
    </location>
</feature>
<evidence type="ECO:0000313" key="10">
    <source>
        <dbReference type="Proteomes" id="UP000055024"/>
    </source>
</evidence>
<dbReference type="Gene3D" id="1.20.5.170">
    <property type="match status" value="1"/>
</dbReference>
<dbReference type="GO" id="GO:0035497">
    <property type="term" value="F:cAMP response element binding"/>
    <property type="evidence" value="ECO:0007669"/>
    <property type="project" value="TreeGrafter"/>
</dbReference>
<dbReference type="PANTHER" id="PTHR46004">
    <property type="entry name" value="CYCLIC AMP RESPONSE ELEMENT-BINDING PROTEIN A"/>
    <property type="match status" value="1"/>
</dbReference>
<evidence type="ECO:0000256" key="5">
    <source>
        <dbReference type="ARBA" id="ARBA00023242"/>
    </source>
</evidence>
<dbReference type="PANTHER" id="PTHR46004:SF3">
    <property type="entry name" value="CYCLIC AMP RESPONSE ELEMENT-BINDING PROTEIN A"/>
    <property type="match status" value="1"/>
</dbReference>
<feature type="coiled-coil region" evidence="6">
    <location>
        <begin position="222"/>
        <end position="270"/>
    </location>
</feature>
<evidence type="ECO:0000256" key="2">
    <source>
        <dbReference type="ARBA" id="ARBA00023015"/>
    </source>
</evidence>
<proteinExistence type="predicted"/>
<dbReference type="OrthoDB" id="674948at2759"/>
<feature type="region of interest" description="Disordered" evidence="7">
    <location>
        <begin position="130"/>
        <end position="157"/>
    </location>
</feature>
<sequence length="449" mass="50593">LRSQHFLKIARYNFQNIMNKDKPLASVCGFPVIRLPNSKSQEAAAAASPLDKRSHQTDLLKKFMNAMSSESTKKSTLLVHKPAPKITLLGKPAVVVQDEACKRSPDVKALTSPARSQLFKSVLPPSLKQPIPRSETYSSVSGLARKRTREDDDNNPNAVATKLNQCFHENEDTLVSQASIVQLTEEETRLCIKEGLKLPLTYPLSKHNERHLKRIRRKIRNKQSAQESRKRKQAYVESLERRLHVVTEELKKLENRNKESAHQMELLQNSNLQLREALENSYAINNTRAEQFKQVTMRNSYMTVMLLSIAFLMSQSNSPAKQEIAAVFEEEEFTVPSSTVLDETSTDNQSSNIIEHLDGAGMETATSYSVQARASCLDTLYYESHCFSQFDGLSHGGGVGEAEWEQCGYATDTETIDPIPFAVSPLYESNLNEPVDCTDAIWLMITRRV</sequence>
<keyword evidence="10" id="KW-1185">Reference proteome</keyword>
<dbReference type="PROSITE" id="PS50217">
    <property type="entry name" value="BZIP"/>
    <property type="match status" value="1"/>
</dbReference>
<dbReference type="AlphaFoldDB" id="A0A0V1GYW0"/>
<keyword evidence="5" id="KW-0539">Nucleus</keyword>
<keyword evidence="6" id="KW-0175">Coiled coil</keyword>
<dbReference type="Pfam" id="PF00170">
    <property type="entry name" value="bZIP_1"/>
    <property type="match status" value="1"/>
</dbReference>
<dbReference type="InterPro" id="IPR046347">
    <property type="entry name" value="bZIP_sf"/>
</dbReference>
<evidence type="ECO:0000256" key="6">
    <source>
        <dbReference type="SAM" id="Coils"/>
    </source>
</evidence>
<keyword evidence="4" id="KW-0804">Transcription</keyword>
<evidence type="ECO:0000256" key="4">
    <source>
        <dbReference type="ARBA" id="ARBA00023163"/>
    </source>
</evidence>
<comment type="caution">
    <text evidence="9">The sequence shown here is derived from an EMBL/GenBank/DDBJ whole genome shotgun (WGS) entry which is preliminary data.</text>
</comment>
<dbReference type="GO" id="GO:0000981">
    <property type="term" value="F:DNA-binding transcription factor activity, RNA polymerase II-specific"/>
    <property type="evidence" value="ECO:0007669"/>
    <property type="project" value="TreeGrafter"/>
</dbReference>
<feature type="domain" description="BZIP" evidence="8">
    <location>
        <begin position="211"/>
        <end position="274"/>
    </location>
</feature>
<evidence type="ECO:0000256" key="7">
    <source>
        <dbReference type="SAM" id="MobiDB-lite"/>
    </source>
</evidence>
<dbReference type="InterPro" id="IPR004827">
    <property type="entry name" value="bZIP"/>
</dbReference>
<evidence type="ECO:0000256" key="3">
    <source>
        <dbReference type="ARBA" id="ARBA00023125"/>
    </source>
</evidence>
<dbReference type="EMBL" id="JYDP01000201">
    <property type="protein sequence ID" value="KRZ03178.1"/>
    <property type="molecule type" value="Genomic_DNA"/>
</dbReference>
<accession>A0A0V1GYW0</accession>
<evidence type="ECO:0000313" key="9">
    <source>
        <dbReference type="EMBL" id="KRZ03178.1"/>
    </source>
</evidence>
<dbReference type="PROSITE" id="PS00036">
    <property type="entry name" value="BZIP_BASIC"/>
    <property type="match status" value="1"/>
</dbReference>
<dbReference type="GO" id="GO:0005634">
    <property type="term" value="C:nucleus"/>
    <property type="evidence" value="ECO:0007669"/>
    <property type="project" value="UniProtKB-SubCell"/>
</dbReference>
<dbReference type="Proteomes" id="UP000055024">
    <property type="component" value="Unassembled WGS sequence"/>
</dbReference>
<reference evidence="9 10" key="1">
    <citation type="submission" date="2015-01" db="EMBL/GenBank/DDBJ databases">
        <title>Evolution of Trichinella species and genotypes.</title>
        <authorList>
            <person name="Korhonen P.K."/>
            <person name="Edoardo P."/>
            <person name="Giuseppe L.R."/>
            <person name="Gasser R.B."/>
        </authorList>
    </citation>
    <scope>NUCLEOTIDE SEQUENCE [LARGE SCALE GENOMIC DNA]</scope>
    <source>
        <strain evidence="9">ISS1029</strain>
    </source>
</reference>
<name>A0A0V1GYW0_9BILA</name>
<evidence type="ECO:0000256" key="1">
    <source>
        <dbReference type="ARBA" id="ARBA00004123"/>
    </source>
</evidence>
<gene>
    <name evidence="9" type="primary">CREB3L3</name>
    <name evidence="9" type="ORF">T11_10612</name>
</gene>
<keyword evidence="2" id="KW-0805">Transcription regulation</keyword>
<dbReference type="STRING" id="268475.A0A0V1GYW0"/>